<feature type="transmembrane region" description="Helical" evidence="1">
    <location>
        <begin position="356"/>
        <end position="376"/>
    </location>
</feature>
<evidence type="ECO:0008006" key="4">
    <source>
        <dbReference type="Google" id="ProtNLM"/>
    </source>
</evidence>
<evidence type="ECO:0000256" key="1">
    <source>
        <dbReference type="SAM" id="Phobius"/>
    </source>
</evidence>
<feature type="transmembrane region" description="Helical" evidence="1">
    <location>
        <begin position="246"/>
        <end position="268"/>
    </location>
</feature>
<keyword evidence="1" id="KW-1133">Transmembrane helix</keyword>
<keyword evidence="1" id="KW-0812">Transmembrane</keyword>
<feature type="transmembrane region" description="Helical" evidence="1">
    <location>
        <begin position="207"/>
        <end position="225"/>
    </location>
</feature>
<dbReference type="Proteomes" id="UP000176186">
    <property type="component" value="Unassembled WGS sequence"/>
</dbReference>
<dbReference type="EMBL" id="MFKE01000028">
    <property type="protein sequence ID" value="OGG34488.1"/>
    <property type="molecule type" value="Genomic_DNA"/>
</dbReference>
<name>A0A1F6BC81_9BACT</name>
<feature type="transmembrane region" description="Helical" evidence="1">
    <location>
        <begin position="170"/>
        <end position="195"/>
    </location>
</feature>
<feature type="transmembrane region" description="Helical" evidence="1">
    <location>
        <begin position="70"/>
        <end position="91"/>
    </location>
</feature>
<feature type="transmembrane region" description="Helical" evidence="1">
    <location>
        <begin position="9"/>
        <end position="28"/>
    </location>
</feature>
<reference evidence="2 3" key="1">
    <citation type="journal article" date="2016" name="Nat. Commun.">
        <title>Thousands of microbial genomes shed light on interconnected biogeochemical processes in an aquifer system.</title>
        <authorList>
            <person name="Anantharaman K."/>
            <person name="Brown C.T."/>
            <person name="Hug L.A."/>
            <person name="Sharon I."/>
            <person name="Castelle C.J."/>
            <person name="Probst A.J."/>
            <person name="Thomas B.C."/>
            <person name="Singh A."/>
            <person name="Wilkins M.J."/>
            <person name="Karaoz U."/>
            <person name="Brodie E.L."/>
            <person name="Williams K.H."/>
            <person name="Hubbard S.S."/>
            <person name="Banfield J.F."/>
        </authorList>
    </citation>
    <scope>NUCLEOTIDE SEQUENCE [LARGE SCALE GENOMIC DNA]</scope>
</reference>
<feature type="transmembrane region" description="Helical" evidence="1">
    <location>
        <begin position="274"/>
        <end position="292"/>
    </location>
</feature>
<dbReference type="STRING" id="1798401.A2363_04790"/>
<evidence type="ECO:0000313" key="3">
    <source>
        <dbReference type="Proteomes" id="UP000176186"/>
    </source>
</evidence>
<gene>
    <name evidence="2" type="ORF">A2363_04790</name>
</gene>
<sequence length="521" mass="60577">MLHKIAANPYLRAVVCIAILIPVYYALYKIYMPKINAFGCFDDCFNYVGGYFITRGKSLYTEIYFNHMPLMAYLSAFIQHYGNPINIYALLLQHRQFLLLFGFIFNVFLCWRFGIIALIYTVLFEFSKFYVFGDRFLAESFIVYPLVYLSGLGIHTFLKKHIGNWERILAGICLWFVVFMREPYILVAVFLFGLIMWPVMQKKVSRIAVAVLAALTGLLFLVFPFRDFVENVIFLNAGRGLSSELAAGNFFGTGILKSFFYPVYLLFAGHWNDFRIQLIAITIMAVASLFLWIRGKKSLRVFVFLFLTLGLANLRAPAPALLYYDAFHEICWYGMFLFSALYLLYERTQALGKRYIFFIVTIPLMAFVLFSPRSFIYQHVDQQTEFITNYGNYLQVSEVIKAVTTPSQTLFTNGSEEFLYVASGRNSSYAYSFYYPTRYKDKYYDAARSMFFRNPPDIVYDFCTPDSPVKPHLPAEFLTLYTQWYSEGKPTCLYMKTSLALELTEAQKKKAAEFLYYLPEK</sequence>
<proteinExistence type="predicted"/>
<feature type="transmembrane region" description="Helical" evidence="1">
    <location>
        <begin position="322"/>
        <end position="344"/>
    </location>
</feature>
<feature type="transmembrane region" description="Helical" evidence="1">
    <location>
        <begin position="141"/>
        <end position="158"/>
    </location>
</feature>
<feature type="transmembrane region" description="Helical" evidence="1">
    <location>
        <begin position="98"/>
        <end position="121"/>
    </location>
</feature>
<organism evidence="2 3">
    <name type="scientific">Candidatus Gottesmanbacteria bacterium RIFOXYB1_FULL_47_11</name>
    <dbReference type="NCBI Taxonomy" id="1798401"/>
    <lineage>
        <taxon>Bacteria</taxon>
        <taxon>Candidatus Gottesmaniibacteriota</taxon>
    </lineage>
</organism>
<evidence type="ECO:0000313" key="2">
    <source>
        <dbReference type="EMBL" id="OGG34488.1"/>
    </source>
</evidence>
<dbReference type="AlphaFoldDB" id="A0A1F6BC81"/>
<comment type="caution">
    <text evidence="2">The sequence shown here is derived from an EMBL/GenBank/DDBJ whole genome shotgun (WGS) entry which is preliminary data.</text>
</comment>
<feature type="transmembrane region" description="Helical" evidence="1">
    <location>
        <begin position="299"/>
        <end position="316"/>
    </location>
</feature>
<protein>
    <recommendedName>
        <fullName evidence="4">Glycosyltransferase RgtA/B/C/D-like domain-containing protein</fullName>
    </recommendedName>
</protein>
<accession>A0A1F6BC81</accession>
<keyword evidence="1" id="KW-0472">Membrane</keyword>